<protein>
    <submittedName>
        <fullName evidence="10">SusC/RagA family TonB-linked outer membrane protein</fullName>
    </submittedName>
</protein>
<dbReference type="InterPro" id="IPR023997">
    <property type="entry name" value="TonB-dep_OMP_SusC/RagA_CS"/>
</dbReference>
<dbReference type="InterPro" id="IPR039426">
    <property type="entry name" value="TonB-dep_rcpt-like"/>
</dbReference>
<dbReference type="Gene3D" id="2.40.170.20">
    <property type="entry name" value="TonB-dependent receptor, beta-barrel domain"/>
    <property type="match status" value="1"/>
</dbReference>
<dbReference type="NCBIfam" id="TIGR04057">
    <property type="entry name" value="SusC_RagA_signa"/>
    <property type="match status" value="1"/>
</dbReference>
<dbReference type="Pfam" id="PF07715">
    <property type="entry name" value="Plug"/>
    <property type="match status" value="1"/>
</dbReference>
<comment type="similarity">
    <text evidence="7">Belongs to the TonB-dependent receptor family.</text>
</comment>
<keyword evidence="4 7" id="KW-0812">Transmembrane</keyword>
<evidence type="ECO:0000256" key="1">
    <source>
        <dbReference type="ARBA" id="ARBA00004571"/>
    </source>
</evidence>
<evidence type="ECO:0000256" key="2">
    <source>
        <dbReference type="ARBA" id="ARBA00022448"/>
    </source>
</evidence>
<feature type="region of interest" description="Disordered" evidence="8">
    <location>
        <begin position="125"/>
        <end position="145"/>
    </location>
</feature>
<organism evidence="10 11">
    <name type="scientific">Pedobacter albus</name>
    <dbReference type="NCBI Taxonomy" id="3113905"/>
    <lineage>
        <taxon>Bacteria</taxon>
        <taxon>Pseudomonadati</taxon>
        <taxon>Bacteroidota</taxon>
        <taxon>Sphingobacteriia</taxon>
        <taxon>Sphingobacteriales</taxon>
        <taxon>Sphingobacteriaceae</taxon>
        <taxon>Pedobacter</taxon>
    </lineage>
</organism>
<proteinExistence type="inferred from homology"/>
<dbReference type="Gene3D" id="2.170.130.10">
    <property type="entry name" value="TonB-dependent receptor, plug domain"/>
    <property type="match status" value="1"/>
</dbReference>
<evidence type="ECO:0000313" key="11">
    <source>
        <dbReference type="Proteomes" id="UP001336835"/>
    </source>
</evidence>
<evidence type="ECO:0000256" key="6">
    <source>
        <dbReference type="ARBA" id="ARBA00023237"/>
    </source>
</evidence>
<dbReference type="InterPro" id="IPR008969">
    <property type="entry name" value="CarboxyPept-like_regulatory"/>
</dbReference>
<keyword evidence="2 7" id="KW-0813">Transport</keyword>
<evidence type="ECO:0000313" key="10">
    <source>
        <dbReference type="EMBL" id="MEE1946430.1"/>
    </source>
</evidence>
<dbReference type="EMBL" id="JAZDQT010000002">
    <property type="protein sequence ID" value="MEE1946430.1"/>
    <property type="molecule type" value="Genomic_DNA"/>
</dbReference>
<feature type="domain" description="TonB-dependent receptor plug" evidence="9">
    <location>
        <begin position="204"/>
        <end position="312"/>
    </location>
</feature>
<dbReference type="Gene3D" id="2.60.40.1120">
    <property type="entry name" value="Carboxypeptidase-like, regulatory domain"/>
    <property type="match status" value="1"/>
</dbReference>
<feature type="compositionally biased region" description="Polar residues" evidence="8">
    <location>
        <begin position="133"/>
        <end position="144"/>
    </location>
</feature>
<dbReference type="PROSITE" id="PS52016">
    <property type="entry name" value="TONB_DEPENDENT_REC_3"/>
    <property type="match status" value="1"/>
</dbReference>
<gene>
    <name evidence="10" type="ORF">VRU48_15000</name>
</gene>
<evidence type="ECO:0000256" key="3">
    <source>
        <dbReference type="ARBA" id="ARBA00022452"/>
    </source>
</evidence>
<reference evidence="10 11" key="1">
    <citation type="submission" date="2024-01" db="EMBL/GenBank/DDBJ databases">
        <title>Pedobacter sp. nov., isolated from fresh soil.</title>
        <authorList>
            <person name="Le N.T.T."/>
        </authorList>
    </citation>
    <scope>NUCLEOTIDE SEQUENCE [LARGE SCALE GENOMIC DNA]</scope>
    <source>
        <strain evidence="10 11">KR3-3</strain>
    </source>
</reference>
<dbReference type="InterPro" id="IPR036942">
    <property type="entry name" value="Beta-barrel_TonB_sf"/>
</dbReference>
<sequence>MRLKPLLFGLFFFIALMARETVYAQITLSIKNKPVTEVFGQIEKQAGVKFTYNQTTVANLKPVTLEVNKATLAETLILLRQTTGLVFQQVGKLIAVSRDEKTQPGNGPVKKKTITGLVTDETNQPLPGAGVTIQETGQQTSTGTDGKFRMDGVPENATLIISFTGYERREIPATGETIAVQLKPDASLLNEVVVSTGYQKLPLERATGSFVQLDSAIINRRVSTNILDRLEGITSGLIFNRTVASPNEKLGIAIRGKSTIDPKVNADPLIVLDNFPYEGDPANINPNDVESITVLKDAASASIWGARAGNGVIVITTRKGRLNQPLSITLNANLTIGEKPDLYYSHGFLNAGEYIDIEKQLFDLGYFNADITNTTTRPPLSPVVEILLRKRNGQLTDAQATALIDPYRSIDVRDDFSKYMYRTSASQQYALNLTGGSDKATYAFSAGYDNNLDNVKRSGNDRLTLNAYQTYRPVKGLTLTAGINYIQGNRDNSSTGLRYGSLGIGGAGAKYGLWPYARLADDNGNPARLTQNYRDSYIDSTVPLGFLDWTFRPLEELELADNTVKTKSTIIRTGASYKFIDYLNIDLQYQYEGQSTDSRNLRSQHTYYARNLVNQFSVRNTTTGQFTYNFPVGGILNLYSSELRSNNGRAQLNFGKTFADKHEVNAIAGAEIRQVETEGYGRTSYGYDDNLGTGATGLDFKTSYPKNPSGTGRLPGVESSVAGTTNRYISYYANASYTYDGRYTISGSARKDGANLFGVRTNDKITPLWSAGIAWNAAREPFYSLDWLPQLKLRATYGFNGNIYNASAYLTATTLTSSRTGLPYAFIQNPPNSELSWERVRNVNLGMDFATRGNTLTGTLEFYRKDGLGLIESRPLAPSSGFASFKGNAASTRTKGMDVTINATGRVDAFGWQASLLTTLQKDKVTAYSAQFYATQLVDPPVASSLPEVTGQLAVVGRSLYGIYSYRWAGLDPANGDPIGYLNGQPSKDYLNILRTTTPEQLVYHGSGRPAVFGALRNTITWRQFSASANVTYKLGYYFHANAPAINLAGALNRNGARSEIASRWRQPGDELITNVPSLAYPANSNRSNFYRGAEVNVHRGDHIRLQDITLGYELTRSQWKQSPFSRLQLYIYCNNLGILWRENKIGADPDYYSSATTAIEYPNPRTYALGLKVGL</sequence>
<dbReference type="SUPFAM" id="SSF49464">
    <property type="entry name" value="Carboxypeptidase regulatory domain-like"/>
    <property type="match status" value="1"/>
</dbReference>
<dbReference type="InterPro" id="IPR012910">
    <property type="entry name" value="Plug_dom"/>
</dbReference>
<keyword evidence="6 7" id="KW-0998">Cell outer membrane</keyword>
<evidence type="ECO:0000256" key="8">
    <source>
        <dbReference type="SAM" id="MobiDB-lite"/>
    </source>
</evidence>
<keyword evidence="5 7" id="KW-0472">Membrane</keyword>
<comment type="subcellular location">
    <subcellularLocation>
        <location evidence="1 7">Cell outer membrane</location>
        <topology evidence="1 7">Multi-pass membrane protein</topology>
    </subcellularLocation>
</comment>
<dbReference type="RefSeq" id="WP_330108730.1">
    <property type="nucleotide sequence ID" value="NZ_JAZDQT010000002.1"/>
</dbReference>
<dbReference type="Pfam" id="PF13715">
    <property type="entry name" value="CarbopepD_reg_2"/>
    <property type="match status" value="1"/>
</dbReference>
<comment type="caution">
    <text evidence="10">The sequence shown here is derived from an EMBL/GenBank/DDBJ whole genome shotgun (WGS) entry which is preliminary data.</text>
</comment>
<dbReference type="SUPFAM" id="SSF56935">
    <property type="entry name" value="Porins"/>
    <property type="match status" value="1"/>
</dbReference>
<keyword evidence="11" id="KW-1185">Reference proteome</keyword>
<evidence type="ECO:0000256" key="5">
    <source>
        <dbReference type="ARBA" id="ARBA00023136"/>
    </source>
</evidence>
<dbReference type="InterPro" id="IPR023996">
    <property type="entry name" value="TonB-dep_OMP_SusC/RagA"/>
</dbReference>
<evidence type="ECO:0000256" key="4">
    <source>
        <dbReference type="ARBA" id="ARBA00022692"/>
    </source>
</evidence>
<evidence type="ECO:0000256" key="7">
    <source>
        <dbReference type="PROSITE-ProRule" id="PRU01360"/>
    </source>
</evidence>
<dbReference type="InterPro" id="IPR037066">
    <property type="entry name" value="Plug_dom_sf"/>
</dbReference>
<dbReference type="Proteomes" id="UP001336835">
    <property type="component" value="Unassembled WGS sequence"/>
</dbReference>
<accession>A0ABU7IAB5</accession>
<keyword evidence="3 7" id="KW-1134">Transmembrane beta strand</keyword>
<evidence type="ECO:0000259" key="9">
    <source>
        <dbReference type="Pfam" id="PF07715"/>
    </source>
</evidence>
<name>A0ABU7IAB5_9SPHI</name>
<dbReference type="NCBIfam" id="TIGR04056">
    <property type="entry name" value="OMP_RagA_SusC"/>
    <property type="match status" value="1"/>
</dbReference>